<protein>
    <submittedName>
        <fullName evidence="1">Uncharacterized protein</fullName>
    </submittedName>
</protein>
<evidence type="ECO:0000313" key="1">
    <source>
        <dbReference type="EMBL" id="MEE3716695.1"/>
    </source>
</evidence>
<organism evidence="1 2">
    <name type="scientific">Tumidithrix elongata BACA0141</name>
    <dbReference type="NCBI Taxonomy" id="2716417"/>
    <lineage>
        <taxon>Bacteria</taxon>
        <taxon>Bacillati</taxon>
        <taxon>Cyanobacteriota</taxon>
        <taxon>Cyanophyceae</taxon>
        <taxon>Pseudanabaenales</taxon>
        <taxon>Pseudanabaenaceae</taxon>
        <taxon>Tumidithrix</taxon>
        <taxon>Tumidithrix elongata</taxon>
    </lineage>
</organism>
<evidence type="ECO:0000313" key="2">
    <source>
        <dbReference type="Proteomes" id="UP001333818"/>
    </source>
</evidence>
<dbReference type="Proteomes" id="UP001333818">
    <property type="component" value="Unassembled WGS sequence"/>
</dbReference>
<proteinExistence type="predicted"/>
<accession>A0AAW9PZT7</accession>
<dbReference type="RefSeq" id="WP_330483125.1">
    <property type="nucleotide sequence ID" value="NZ_JAZBJZ010000024.1"/>
</dbReference>
<dbReference type="EMBL" id="JAZBJZ010000024">
    <property type="protein sequence ID" value="MEE3716695.1"/>
    <property type="molecule type" value="Genomic_DNA"/>
</dbReference>
<comment type="caution">
    <text evidence="1">The sequence shown here is derived from an EMBL/GenBank/DDBJ whole genome shotgun (WGS) entry which is preliminary data.</text>
</comment>
<dbReference type="AlphaFoldDB" id="A0AAW9PZT7"/>
<keyword evidence="2" id="KW-1185">Reference proteome</keyword>
<sequence>MKLSPVHFRADGKNAQALCNITLTVEKLGLQVRSLSHYDPSAIADTLLKKQ</sequence>
<name>A0AAW9PZT7_9CYAN</name>
<gene>
    <name evidence="1" type="ORF">V2H45_08055</name>
</gene>
<reference evidence="1" key="1">
    <citation type="submission" date="2024-01" db="EMBL/GenBank/DDBJ databases">
        <title>Bank of Algae and Cyanobacteria of the Azores (BACA) strain genomes.</title>
        <authorList>
            <person name="Luz R."/>
            <person name="Cordeiro R."/>
            <person name="Fonseca A."/>
            <person name="Goncalves V."/>
        </authorList>
    </citation>
    <scope>NUCLEOTIDE SEQUENCE</scope>
    <source>
        <strain evidence="1">BACA0141</strain>
    </source>
</reference>